<comment type="function">
    <text evidence="10">Catalyzes the NADPH-dependent reduction of ketopantoate into pantoic acid.</text>
</comment>
<evidence type="ECO:0000313" key="14">
    <source>
        <dbReference type="Proteomes" id="UP001227162"/>
    </source>
</evidence>
<reference evidence="13" key="2">
    <citation type="submission" date="2023-04" db="EMBL/GenBank/DDBJ databases">
        <title>'Rhodoalgimonas zhirmunskyi' gen. nov., isolated from a red alga.</title>
        <authorList>
            <person name="Nedashkovskaya O.I."/>
            <person name="Otstavnykh N.Y."/>
            <person name="Bystritskaya E.P."/>
            <person name="Balabanova L.A."/>
            <person name="Isaeva M.P."/>
        </authorList>
    </citation>
    <scope>NUCLEOTIDE SEQUENCE</scope>
    <source>
        <strain evidence="13">10Alg 79</strain>
    </source>
</reference>
<dbReference type="EC" id="1.1.1.169" evidence="3 10"/>
<evidence type="ECO:0000256" key="3">
    <source>
        <dbReference type="ARBA" id="ARBA00013014"/>
    </source>
</evidence>
<dbReference type="AlphaFoldDB" id="A0AAJ1UAA6"/>
<dbReference type="PANTHER" id="PTHR43765:SF2">
    <property type="entry name" value="2-DEHYDROPANTOATE 2-REDUCTASE"/>
    <property type="match status" value="1"/>
</dbReference>
<dbReference type="RefSeq" id="WP_317627326.1">
    <property type="nucleotide sequence ID" value="NZ_JANFFA010000005.1"/>
</dbReference>
<dbReference type="Gene3D" id="1.10.1040.10">
    <property type="entry name" value="N-(1-d-carboxylethyl)-l-norvaline Dehydrogenase, domain 2"/>
    <property type="match status" value="1"/>
</dbReference>
<dbReference type="GO" id="GO:0015940">
    <property type="term" value="P:pantothenate biosynthetic process"/>
    <property type="evidence" value="ECO:0007669"/>
    <property type="project" value="UniProtKB-KW"/>
</dbReference>
<dbReference type="InterPro" id="IPR013328">
    <property type="entry name" value="6PGD_dom2"/>
</dbReference>
<dbReference type="SUPFAM" id="SSF51735">
    <property type="entry name" value="NAD(P)-binding Rossmann-fold domains"/>
    <property type="match status" value="1"/>
</dbReference>
<protein>
    <recommendedName>
        <fullName evidence="4 10">2-dehydropantoate 2-reductase</fullName>
        <ecNumber evidence="3 10">1.1.1.169</ecNumber>
    </recommendedName>
    <alternativeName>
        <fullName evidence="8 10">Ketopantoate reductase</fullName>
    </alternativeName>
</protein>
<evidence type="ECO:0000256" key="1">
    <source>
        <dbReference type="ARBA" id="ARBA00004994"/>
    </source>
</evidence>
<dbReference type="InterPro" id="IPR008927">
    <property type="entry name" value="6-PGluconate_DH-like_C_sf"/>
</dbReference>
<dbReference type="InterPro" id="IPR036291">
    <property type="entry name" value="NAD(P)-bd_dom_sf"/>
</dbReference>
<feature type="domain" description="Ketopantoate reductase N-terminal" evidence="11">
    <location>
        <begin position="6"/>
        <end position="154"/>
    </location>
</feature>
<keyword evidence="14" id="KW-1185">Reference proteome</keyword>
<dbReference type="Gene3D" id="3.40.50.720">
    <property type="entry name" value="NAD(P)-binding Rossmann-like Domain"/>
    <property type="match status" value="1"/>
</dbReference>
<dbReference type="SUPFAM" id="SSF48179">
    <property type="entry name" value="6-phosphogluconate dehydrogenase C-terminal domain-like"/>
    <property type="match status" value="1"/>
</dbReference>
<keyword evidence="7 10" id="KW-0560">Oxidoreductase</keyword>
<dbReference type="InterPro" id="IPR013752">
    <property type="entry name" value="KPA_reductase"/>
</dbReference>
<dbReference type="EMBL" id="JANFFA010000005">
    <property type="protein sequence ID" value="MDQ2095705.1"/>
    <property type="molecule type" value="Genomic_DNA"/>
</dbReference>
<evidence type="ECO:0000256" key="7">
    <source>
        <dbReference type="ARBA" id="ARBA00023002"/>
    </source>
</evidence>
<comment type="similarity">
    <text evidence="2 10">Belongs to the ketopantoate reductase family.</text>
</comment>
<dbReference type="PANTHER" id="PTHR43765">
    <property type="entry name" value="2-DEHYDROPANTOATE 2-REDUCTASE-RELATED"/>
    <property type="match status" value="1"/>
</dbReference>
<evidence type="ECO:0000256" key="10">
    <source>
        <dbReference type="RuleBase" id="RU362068"/>
    </source>
</evidence>
<dbReference type="InterPro" id="IPR013332">
    <property type="entry name" value="KPR_N"/>
</dbReference>
<evidence type="ECO:0000259" key="12">
    <source>
        <dbReference type="Pfam" id="PF08546"/>
    </source>
</evidence>
<gene>
    <name evidence="13" type="ORF">NOI20_16425</name>
</gene>
<feature type="domain" description="Ketopantoate reductase C-terminal" evidence="12">
    <location>
        <begin position="175"/>
        <end position="312"/>
    </location>
</feature>
<proteinExistence type="inferred from homology"/>
<dbReference type="Proteomes" id="UP001227162">
    <property type="component" value="Unassembled WGS sequence"/>
</dbReference>
<dbReference type="GO" id="GO:0050661">
    <property type="term" value="F:NADP binding"/>
    <property type="evidence" value="ECO:0007669"/>
    <property type="project" value="TreeGrafter"/>
</dbReference>
<comment type="catalytic activity">
    <reaction evidence="9 10">
        <text>(R)-pantoate + NADP(+) = 2-dehydropantoate + NADPH + H(+)</text>
        <dbReference type="Rhea" id="RHEA:16233"/>
        <dbReference type="ChEBI" id="CHEBI:11561"/>
        <dbReference type="ChEBI" id="CHEBI:15378"/>
        <dbReference type="ChEBI" id="CHEBI:15980"/>
        <dbReference type="ChEBI" id="CHEBI:57783"/>
        <dbReference type="ChEBI" id="CHEBI:58349"/>
        <dbReference type="EC" id="1.1.1.169"/>
    </reaction>
</comment>
<evidence type="ECO:0000256" key="6">
    <source>
        <dbReference type="ARBA" id="ARBA00022857"/>
    </source>
</evidence>
<evidence type="ECO:0000256" key="9">
    <source>
        <dbReference type="ARBA" id="ARBA00048793"/>
    </source>
</evidence>
<accession>A0AAJ1UAA6</accession>
<evidence type="ECO:0000259" key="11">
    <source>
        <dbReference type="Pfam" id="PF02558"/>
    </source>
</evidence>
<evidence type="ECO:0000256" key="5">
    <source>
        <dbReference type="ARBA" id="ARBA00022655"/>
    </source>
</evidence>
<reference evidence="13" key="1">
    <citation type="submission" date="2022-07" db="EMBL/GenBank/DDBJ databases">
        <authorList>
            <person name="Otstavnykh N."/>
            <person name="Isaeva M."/>
            <person name="Bystritskaya E."/>
        </authorList>
    </citation>
    <scope>NUCLEOTIDE SEQUENCE</scope>
    <source>
        <strain evidence="13">10Alg 79</strain>
    </source>
</reference>
<keyword evidence="5 10" id="KW-0566">Pantothenate biosynthesis</keyword>
<dbReference type="InterPro" id="IPR003710">
    <property type="entry name" value="ApbA"/>
</dbReference>
<comment type="pathway">
    <text evidence="1 10">Cofactor biosynthesis; (R)-pantothenate biosynthesis; (R)-pantoate from 3-methyl-2-oxobutanoate: step 2/2.</text>
</comment>
<dbReference type="Pfam" id="PF08546">
    <property type="entry name" value="ApbA_C"/>
    <property type="match status" value="1"/>
</dbReference>
<organism evidence="13 14">
    <name type="scientific">Rhodalgimonas zhirmunskyi</name>
    <dbReference type="NCBI Taxonomy" id="2964767"/>
    <lineage>
        <taxon>Bacteria</taxon>
        <taxon>Pseudomonadati</taxon>
        <taxon>Pseudomonadota</taxon>
        <taxon>Alphaproteobacteria</taxon>
        <taxon>Rhodobacterales</taxon>
        <taxon>Roseobacteraceae</taxon>
        <taxon>Rhodalgimonas</taxon>
    </lineage>
</organism>
<dbReference type="InterPro" id="IPR050838">
    <property type="entry name" value="Ketopantoate_reductase"/>
</dbReference>
<dbReference type="Pfam" id="PF02558">
    <property type="entry name" value="ApbA"/>
    <property type="match status" value="1"/>
</dbReference>
<name>A0AAJ1UAA6_9RHOB</name>
<comment type="caution">
    <text evidence="13">The sequence shown here is derived from an EMBL/GenBank/DDBJ whole genome shotgun (WGS) entry which is preliminary data.</text>
</comment>
<dbReference type="GO" id="GO:0008677">
    <property type="term" value="F:2-dehydropantoate 2-reductase activity"/>
    <property type="evidence" value="ECO:0007669"/>
    <property type="project" value="UniProtKB-EC"/>
</dbReference>
<sequence length="327" mass="33897">MSGTRIVVAGAGAIGLFVGGLLAAAGRDVAFLGRARIAAEIAEHGLHLSDIEGGAWSIAPEVSEDPAVLAGADVVLVCVKSGASAEMGALIAAHAPEGAVVISLQNGVRNGDILRAALPGRDVRAGMVGFNVVALGQGRFHRATSGEVMIGTGPGDWAEALDVPGLVFEDMLGFEAVQWGKLLLNLTNAINALSGLPLREMLMDRDWRRVMAAQLSEALAVLSEAGIDAAVPAKAPGWAIPFILRLPTWAFQRVAAPMLQVDGAAKTSMVADLEAGRRTEIDVLQGEILALAAGQDREMPVMTRVTEAIRAAERDGLRPVAASSLLV</sequence>
<evidence type="ECO:0000256" key="2">
    <source>
        <dbReference type="ARBA" id="ARBA00007870"/>
    </source>
</evidence>
<dbReference type="GO" id="GO:0005737">
    <property type="term" value="C:cytoplasm"/>
    <property type="evidence" value="ECO:0007669"/>
    <property type="project" value="TreeGrafter"/>
</dbReference>
<evidence type="ECO:0000313" key="13">
    <source>
        <dbReference type="EMBL" id="MDQ2095705.1"/>
    </source>
</evidence>
<dbReference type="NCBIfam" id="NF006083">
    <property type="entry name" value="PRK08229.1"/>
    <property type="match status" value="1"/>
</dbReference>
<evidence type="ECO:0000256" key="4">
    <source>
        <dbReference type="ARBA" id="ARBA00019465"/>
    </source>
</evidence>
<keyword evidence="6 10" id="KW-0521">NADP</keyword>
<dbReference type="NCBIfam" id="TIGR00745">
    <property type="entry name" value="apbA_panE"/>
    <property type="match status" value="1"/>
</dbReference>
<evidence type="ECO:0000256" key="8">
    <source>
        <dbReference type="ARBA" id="ARBA00032024"/>
    </source>
</evidence>